<dbReference type="Gene3D" id="1.10.472.60">
    <property type="entry name" value="putative protein disulfide isomerase domain"/>
    <property type="match status" value="1"/>
</dbReference>
<dbReference type="PANTHER" id="PTHR13887:SF54">
    <property type="entry name" value="DSBA FAMILY PROTEIN"/>
    <property type="match status" value="1"/>
</dbReference>
<protein>
    <recommendedName>
        <fullName evidence="1">DSBA-like thioredoxin domain-containing protein</fullName>
    </recommendedName>
</protein>
<reference evidence="3" key="1">
    <citation type="submission" date="2016-10" db="EMBL/GenBank/DDBJ databases">
        <authorList>
            <person name="Varghese N."/>
            <person name="Submissions S."/>
        </authorList>
    </citation>
    <scope>NUCLEOTIDE SEQUENCE [LARGE SCALE GENOMIC DNA]</scope>
    <source>
        <strain evidence="3">2SM5</strain>
    </source>
</reference>
<dbReference type="Proteomes" id="UP000243426">
    <property type="component" value="Chromosome I"/>
</dbReference>
<dbReference type="Gene3D" id="3.40.30.10">
    <property type="entry name" value="Glutaredoxin"/>
    <property type="match status" value="1"/>
</dbReference>
<dbReference type="Pfam" id="PF01323">
    <property type="entry name" value="DSBA"/>
    <property type="match status" value="1"/>
</dbReference>
<evidence type="ECO:0000313" key="2">
    <source>
        <dbReference type="EMBL" id="SDS52578.1"/>
    </source>
</evidence>
<keyword evidence="3" id="KW-1185">Reference proteome</keyword>
<dbReference type="STRING" id="797277.SAMN05216198_2147"/>
<proteinExistence type="predicted"/>
<dbReference type="CDD" id="cd03025">
    <property type="entry name" value="DsbA_FrnE_like"/>
    <property type="match status" value="1"/>
</dbReference>
<dbReference type="SUPFAM" id="SSF52833">
    <property type="entry name" value="Thioredoxin-like"/>
    <property type="match status" value="1"/>
</dbReference>
<feature type="domain" description="DSBA-like thioredoxin" evidence="1">
    <location>
        <begin position="7"/>
        <end position="185"/>
    </location>
</feature>
<dbReference type="InterPro" id="IPR001853">
    <property type="entry name" value="DSBA-like_thioredoxin_dom"/>
</dbReference>
<dbReference type="PANTHER" id="PTHR13887">
    <property type="entry name" value="GLUTATHIONE S-TRANSFERASE KAPPA"/>
    <property type="match status" value="1"/>
</dbReference>
<accession>A0A1H1SXG3</accession>
<dbReference type="InterPro" id="IPR036249">
    <property type="entry name" value="Thioredoxin-like_sf"/>
</dbReference>
<name>A0A1H1SXG3_9GAMM</name>
<dbReference type="RefSeq" id="WP_090273297.1">
    <property type="nucleotide sequence ID" value="NZ_LT629748.1"/>
</dbReference>
<evidence type="ECO:0000259" key="1">
    <source>
        <dbReference type="Pfam" id="PF01323"/>
    </source>
</evidence>
<organism evidence="2 3">
    <name type="scientific">Halopseudomonas litoralis</name>
    <dbReference type="NCBI Taxonomy" id="797277"/>
    <lineage>
        <taxon>Bacteria</taxon>
        <taxon>Pseudomonadati</taxon>
        <taxon>Pseudomonadota</taxon>
        <taxon>Gammaproteobacteria</taxon>
        <taxon>Pseudomonadales</taxon>
        <taxon>Pseudomonadaceae</taxon>
        <taxon>Halopseudomonas</taxon>
    </lineage>
</organism>
<dbReference type="AlphaFoldDB" id="A0A1H1SXG3"/>
<dbReference type="GO" id="GO:0016491">
    <property type="term" value="F:oxidoreductase activity"/>
    <property type="evidence" value="ECO:0007669"/>
    <property type="project" value="InterPro"/>
</dbReference>
<gene>
    <name evidence="2" type="ORF">SAMN05216198_2147</name>
</gene>
<evidence type="ECO:0000313" key="3">
    <source>
        <dbReference type="Proteomes" id="UP000243426"/>
    </source>
</evidence>
<dbReference type="OrthoDB" id="9813770at2"/>
<sequence>MSQRLIYVMDPMCSWCWGFAPVIDAIQQSFPQLPLHLVAGGLRPGVTDPMPDAARRVLAEHWQRVQQTSNQPLLTPQALPANFIYNTEPACRAIVVARQLNAERVWLLVKAIQYAFYAQAADVTHSSTLLDLAEQAGYNRKTFNEAFVAEEAHSAIKADFAWVGDLGISGFPTLLAERDGMLALLSNGYQPADNILPLLKRWVDAGEAALAGDVKRDN</sequence>
<dbReference type="EMBL" id="LT629748">
    <property type="protein sequence ID" value="SDS52578.1"/>
    <property type="molecule type" value="Genomic_DNA"/>
</dbReference>